<organism evidence="3 4">
    <name type="scientific">Treponema parvum</name>
    <dbReference type="NCBI Taxonomy" id="138851"/>
    <lineage>
        <taxon>Bacteria</taxon>
        <taxon>Pseudomonadati</taxon>
        <taxon>Spirochaetota</taxon>
        <taxon>Spirochaetia</taxon>
        <taxon>Spirochaetales</taxon>
        <taxon>Treponemataceae</taxon>
        <taxon>Treponema</taxon>
    </lineage>
</organism>
<dbReference type="Proteomes" id="UP000671995">
    <property type="component" value="Chromosome"/>
</dbReference>
<reference evidence="3" key="2">
    <citation type="journal article" date="2021" name="Microbiol. Resour. Announc.">
        <title>Complete Genome Sequences of Three Human Oral Treponema parvum Isolates.</title>
        <authorList>
            <person name="Zeng H."/>
            <person name="Watt R.M."/>
        </authorList>
    </citation>
    <scope>NUCLEOTIDE SEQUENCE</scope>
    <source>
        <strain evidence="3">ATCC 700773</strain>
    </source>
</reference>
<gene>
    <name evidence="3" type="ORF">HRI96_11320</name>
</gene>
<dbReference type="PANTHER" id="PTHR30373">
    <property type="entry name" value="UPF0603 PROTEIN YGCG"/>
    <property type="match status" value="1"/>
</dbReference>
<feature type="domain" description="TPM" evidence="2">
    <location>
        <begin position="122"/>
        <end position="200"/>
    </location>
</feature>
<dbReference type="InterPro" id="IPR007621">
    <property type="entry name" value="TPM_dom"/>
</dbReference>
<keyword evidence="1" id="KW-1133">Transmembrane helix</keyword>
<accession>A0A975IDZ5</accession>
<dbReference type="Pfam" id="PF04536">
    <property type="entry name" value="TPM_phosphatase"/>
    <property type="match status" value="1"/>
</dbReference>
<dbReference type="AlphaFoldDB" id="A0A975IDZ5"/>
<feature type="transmembrane region" description="Helical" evidence="1">
    <location>
        <begin position="86"/>
        <end position="109"/>
    </location>
</feature>
<evidence type="ECO:0000313" key="3">
    <source>
        <dbReference type="EMBL" id="QTQ12734.1"/>
    </source>
</evidence>
<protein>
    <recommendedName>
        <fullName evidence="2">TPM domain-containing protein</fullName>
    </recommendedName>
</protein>
<keyword evidence="1" id="KW-0812">Transmembrane</keyword>
<reference evidence="3" key="1">
    <citation type="submission" date="2020-05" db="EMBL/GenBank/DDBJ databases">
        <authorList>
            <person name="Zeng H."/>
            <person name="Chan Y.K."/>
            <person name="Watt R.M."/>
        </authorList>
    </citation>
    <scope>NUCLEOTIDE SEQUENCE</scope>
    <source>
        <strain evidence="3">ATCC 700773</strain>
    </source>
</reference>
<dbReference type="PANTHER" id="PTHR30373:SF8">
    <property type="entry name" value="BLL7265 PROTEIN"/>
    <property type="match status" value="1"/>
</dbReference>
<dbReference type="RefSeq" id="WP_210117445.1">
    <property type="nucleotide sequence ID" value="NZ_CP054257.1"/>
</dbReference>
<evidence type="ECO:0000313" key="4">
    <source>
        <dbReference type="Proteomes" id="UP000671995"/>
    </source>
</evidence>
<proteinExistence type="predicted"/>
<name>A0A975IDZ5_9SPIR</name>
<dbReference type="EMBL" id="CP054257">
    <property type="protein sequence ID" value="QTQ12734.1"/>
    <property type="molecule type" value="Genomic_DNA"/>
</dbReference>
<evidence type="ECO:0000259" key="2">
    <source>
        <dbReference type="Pfam" id="PF04536"/>
    </source>
</evidence>
<sequence>MKTGKMLKDLGLNERAFAVIKSSVQKIESATSGEIALALTAESSSYAFWELFAAVIASAVFFALLLPFAKNIMQFSARFFWVVPAWYMPFVYGCGILSAIIAVFFLANIRAIDRLIVPKSVFRQSVYERALRYFSESGVYKTSDRSGVLIFASYLEKHVFILADTGIAQKIEQAVWDKIAAKLASDLGKGSGEKAFLCALEECGVLLAKHFPKKNEDRSELPDGLAVL</sequence>
<evidence type="ECO:0000256" key="1">
    <source>
        <dbReference type="SAM" id="Phobius"/>
    </source>
</evidence>
<dbReference type="Gene3D" id="3.10.310.50">
    <property type="match status" value="1"/>
</dbReference>
<feature type="transmembrane region" description="Helical" evidence="1">
    <location>
        <begin position="46"/>
        <end position="66"/>
    </location>
</feature>
<keyword evidence="1" id="KW-0472">Membrane</keyword>